<name>A0A4S8I7M7_MUSBA</name>
<protein>
    <submittedName>
        <fullName evidence="2">Uncharacterized protein</fullName>
    </submittedName>
</protein>
<gene>
    <name evidence="2" type="ORF">C4D60_Mb00t00850</name>
</gene>
<evidence type="ECO:0000256" key="1">
    <source>
        <dbReference type="SAM" id="Phobius"/>
    </source>
</evidence>
<keyword evidence="1" id="KW-0472">Membrane</keyword>
<organism evidence="2 3">
    <name type="scientific">Musa balbisiana</name>
    <name type="common">Banana</name>
    <dbReference type="NCBI Taxonomy" id="52838"/>
    <lineage>
        <taxon>Eukaryota</taxon>
        <taxon>Viridiplantae</taxon>
        <taxon>Streptophyta</taxon>
        <taxon>Embryophyta</taxon>
        <taxon>Tracheophyta</taxon>
        <taxon>Spermatophyta</taxon>
        <taxon>Magnoliopsida</taxon>
        <taxon>Liliopsida</taxon>
        <taxon>Zingiberales</taxon>
        <taxon>Musaceae</taxon>
        <taxon>Musa</taxon>
    </lineage>
</organism>
<dbReference type="Proteomes" id="UP000317650">
    <property type="component" value="Unassembled WGS sequence"/>
</dbReference>
<sequence length="371" mass="43648">MRYSFDKAYRNRSCSRSRPNALISSDPRLWNSLFKALVGSPDLSLDFFAPEKSKHPIFHYPHLSKLDEEHRHLIFICWKINYLFTSYTLKKIYNGSLKDLPDEVFYRDRDRTLIRYMSQGALLRPAVLNPLLSSCFARWNRRGFLFPLEESRRRRNRPLVFFLLREQRRIAESDGSASTAFLLLCSEEQRVSDCTAGASQRDPSTGETVEQRRRRRLFFLFSSRKRGPAGFRLLLRRRKEETSRRNSKKTSARWNRRGFLFLVTTLLLGGGASSWTKALQGSSRLFQGSSWKSGSQLRFLRSRNLPDEVFYRDRDRTLIRYMSQGALLRPAVLNPLLSSCFARWNRRGFLFPLEESRRVKARGQWIYSLVE</sequence>
<feature type="transmembrane region" description="Helical" evidence="1">
    <location>
        <begin position="258"/>
        <end position="276"/>
    </location>
</feature>
<keyword evidence="3" id="KW-1185">Reference proteome</keyword>
<proteinExistence type="predicted"/>
<dbReference type="EMBL" id="PYDT01000052">
    <property type="protein sequence ID" value="THU43589.1"/>
    <property type="molecule type" value="Genomic_DNA"/>
</dbReference>
<keyword evidence="1" id="KW-1133">Transmembrane helix</keyword>
<evidence type="ECO:0000313" key="3">
    <source>
        <dbReference type="Proteomes" id="UP000317650"/>
    </source>
</evidence>
<evidence type="ECO:0000313" key="2">
    <source>
        <dbReference type="EMBL" id="THU43589.1"/>
    </source>
</evidence>
<dbReference type="AlphaFoldDB" id="A0A4S8I7M7"/>
<reference evidence="2 3" key="1">
    <citation type="journal article" date="2019" name="Nat. Plants">
        <title>Genome sequencing of Musa balbisiana reveals subgenome evolution and function divergence in polyploid bananas.</title>
        <authorList>
            <person name="Yao X."/>
        </authorList>
    </citation>
    <scope>NUCLEOTIDE SEQUENCE [LARGE SCALE GENOMIC DNA]</scope>
    <source>
        <strain evidence="3">cv. DH-PKW</strain>
        <tissue evidence="2">Leaves</tissue>
    </source>
</reference>
<keyword evidence="1" id="KW-0812">Transmembrane</keyword>
<accession>A0A4S8I7M7</accession>
<comment type="caution">
    <text evidence="2">The sequence shown here is derived from an EMBL/GenBank/DDBJ whole genome shotgun (WGS) entry which is preliminary data.</text>
</comment>